<proteinExistence type="predicted"/>
<protein>
    <submittedName>
        <fullName evidence="1">Uncharacterized protein</fullName>
    </submittedName>
</protein>
<accession>A0A7C9JEN4</accession>
<dbReference type="EMBL" id="QWKH01000117">
    <property type="protein sequence ID" value="NBI35420.1"/>
    <property type="molecule type" value="Genomic_DNA"/>
</dbReference>
<evidence type="ECO:0000313" key="1">
    <source>
        <dbReference type="EMBL" id="NBI35420.1"/>
    </source>
</evidence>
<dbReference type="AlphaFoldDB" id="A0A7C9JEN4"/>
<name>A0A7C9JEN4_9BACT</name>
<gene>
    <name evidence="1" type="ORF">D1639_10365</name>
</gene>
<reference evidence="1" key="1">
    <citation type="submission" date="2018-08" db="EMBL/GenBank/DDBJ databases">
        <title>Murine metabolic-syndrome-specific gut microbial biobank.</title>
        <authorList>
            <person name="Liu C."/>
        </authorList>
    </citation>
    <scope>NUCLEOTIDE SEQUENCE [LARGE SCALE GENOMIC DNA]</scope>
    <source>
        <strain evidence="1">Z82</strain>
    </source>
</reference>
<sequence length="190" mass="21321">MEAIHLVSYGNVELVEGKWVEIERVQLEIEDAESAEREYSKLDPMADYRNVASLCSPASAMDGHGYYKQHAVLEGGRVRVLAYSRWDSDLEKGSREGAYGPASVFVAEYGVAIRIEEGSGDNLLEEDIAAGYVDYIYYDVFDALDSLFDGGMILLDRPFREIYRATADCVPDVLAHHYGRKDLGYVALRF</sequence>
<comment type="caution">
    <text evidence="1">The sequence shown here is derived from an EMBL/GenBank/DDBJ whole genome shotgun (WGS) entry which is preliminary data.</text>
</comment>
<organism evidence="1">
    <name type="scientific">Muribaculaceae bacterium Z82</name>
    <dbReference type="NCBI Taxonomy" id="2304548"/>
    <lineage>
        <taxon>Bacteria</taxon>
        <taxon>Pseudomonadati</taxon>
        <taxon>Bacteroidota</taxon>
        <taxon>Bacteroidia</taxon>
        <taxon>Bacteroidales</taxon>
        <taxon>Muribaculaceae</taxon>
    </lineage>
</organism>